<dbReference type="InterPro" id="IPR036907">
    <property type="entry name" value="5'-Nucleotdase_C_sf"/>
</dbReference>
<comment type="caution">
    <text evidence="2">The sequence shown here is derived from an EMBL/GenBank/DDBJ whole genome shotgun (WGS) entry which is preliminary data.</text>
</comment>
<protein>
    <recommendedName>
        <fullName evidence="1">5'-Nucleotidase C-terminal domain-containing protein</fullName>
    </recommendedName>
</protein>
<dbReference type="GO" id="GO:0008253">
    <property type="term" value="F:5'-nucleotidase activity"/>
    <property type="evidence" value="ECO:0007669"/>
    <property type="project" value="TreeGrafter"/>
</dbReference>
<accession>A0A177L015</accession>
<evidence type="ECO:0000313" key="2">
    <source>
        <dbReference type="EMBL" id="OAH59029.1"/>
    </source>
</evidence>
<dbReference type="SUPFAM" id="SSF55816">
    <property type="entry name" value="5'-nucleotidase (syn. UDP-sugar hydrolase), C-terminal domain"/>
    <property type="match status" value="1"/>
</dbReference>
<dbReference type="EMBL" id="LQWY01000067">
    <property type="protein sequence ID" value="OAH59029.1"/>
    <property type="molecule type" value="Genomic_DNA"/>
</dbReference>
<keyword evidence="3" id="KW-1185">Reference proteome</keyword>
<organism evidence="2 3">
    <name type="scientific">Domibacillus aminovorans</name>
    <dbReference type="NCBI Taxonomy" id="29332"/>
    <lineage>
        <taxon>Bacteria</taxon>
        <taxon>Bacillati</taxon>
        <taxon>Bacillota</taxon>
        <taxon>Bacilli</taxon>
        <taxon>Bacillales</taxon>
        <taxon>Bacillaceae</taxon>
        <taxon>Domibacillus</taxon>
    </lineage>
</organism>
<evidence type="ECO:0000313" key="3">
    <source>
        <dbReference type="Proteomes" id="UP000076935"/>
    </source>
</evidence>
<dbReference type="GO" id="GO:0008768">
    <property type="term" value="F:UDP-sugar diphosphatase activity"/>
    <property type="evidence" value="ECO:0007669"/>
    <property type="project" value="TreeGrafter"/>
</dbReference>
<dbReference type="Proteomes" id="UP000076935">
    <property type="component" value="Unassembled WGS sequence"/>
</dbReference>
<proteinExistence type="predicted"/>
<dbReference type="PANTHER" id="PTHR11575">
    <property type="entry name" value="5'-NUCLEOTIDASE-RELATED"/>
    <property type="match status" value="1"/>
</dbReference>
<dbReference type="Gene3D" id="3.90.780.10">
    <property type="entry name" value="5'-Nucleotidase, C-terminal domain"/>
    <property type="match status" value="1"/>
</dbReference>
<dbReference type="GO" id="GO:0009166">
    <property type="term" value="P:nucleotide catabolic process"/>
    <property type="evidence" value="ECO:0007669"/>
    <property type="project" value="InterPro"/>
</dbReference>
<feature type="domain" description="5'-Nucleotidase C-terminal" evidence="1">
    <location>
        <begin position="28"/>
        <end position="101"/>
    </location>
</feature>
<name>A0A177L015_9BACI</name>
<dbReference type="InterPro" id="IPR006179">
    <property type="entry name" value="5_nucleotidase/apyrase"/>
</dbReference>
<dbReference type="PANTHER" id="PTHR11575:SF24">
    <property type="entry name" value="5'-NUCLEOTIDASE"/>
    <property type="match status" value="1"/>
</dbReference>
<dbReference type="GO" id="GO:0030288">
    <property type="term" value="C:outer membrane-bounded periplasmic space"/>
    <property type="evidence" value="ECO:0007669"/>
    <property type="project" value="TreeGrafter"/>
</dbReference>
<dbReference type="InterPro" id="IPR008334">
    <property type="entry name" value="5'-Nucleotdase_C"/>
</dbReference>
<reference evidence="2 3" key="1">
    <citation type="submission" date="2016-01" db="EMBL/GenBank/DDBJ databases">
        <title>Investigation of taxonomic status of Bacillus aminovorans.</title>
        <authorList>
            <person name="Verma A."/>
            <person name="Pal Y."/>
            <person name="Krishnamurthi S."/>
        </authorList>
    </citation>
    <scope>NUCLEOTIDE SEQUENCE [LARGE SCALE GENOMIC DNA]</scope>
    <source>
        <strain evidence="2 3">DSM 1314</strain>
    </source>
</reference>
<gene>
    <name evidence="2" type="ORF">AWH49_05035</name>
</gene>
<dbReference type="Pfam" id="PF02872">
    <property type="entry name" value="5_nucleotid_C"/>
    <property type="match status" value="1"/>
</dbReference>
<sequence length="154" mass="17068">MFEEDAAVKKILTDKYTPAIEEMKAEIVGSTPVALDGERANVWTGETNLGNLMTDSMLAKAKTIDAEAVIALQNGGGIRSSINEGDITMEEVLTVMPFDNSWKSDKKLYYLLYILLMKCISCPRSTNFTPLFFARSQAFFVKVLFVTTHASLVL</sequence>
<evidence type="ECO:0000259" key="1">
    <source>
        <dbReference type="Pfam" id="PF02872"/>
    </source>
</evidence>
<dbReference type="AlphaFoldDB" id="A0A177L015"/>